<gene>
    <name evidence="5" type="ORF">GCM10011585_27280</name>
</gene>
<dbReference type="InterPro" id="IPR024168">
    <property type="entry name" value="Catalase_SrpA-type_pred"/>
</dbReference>
<dbReference type="GO" id="GO:0004096">
    <property type="term" value="F:catalase activity"/>
    <property type="evidence" value="ECO:0007669"/>
    <property type="project" value="InterPro"/>
</dbReference>
<keyword evidence="1" id="KW-0560">Oxidoreductase</keyword>
<evidence type="ECO:0000313" key="5">
    <source>
        <dbReference type="EMBL" id="GGG82274.1"/>
    </source>
</evidence>
<dbReference type="GO" id="GO:0042744">
    <property type="term" value="P:hydrogen peroxide catabolic process"/>
    <property type="evidence" value="ECO:0007669"/>
    <property type="project" value="TreeGrafter"/>
</dbReference>
<dbReference type="SUPFAM" id="SSF56634">
    <property type="entry name" value="Heme-dependent catalase-like"/>
    <property type="match status" value="1"/>
</dbReference>
<feature type="active site" evidence="2">
    <location>
        <position position="34"/>
    </location>
</feature>
<comment type="cofactor">
    <cofactor evidence="1">
        <name>heme</name>
        <dbReference type="ChEBI" id="CHEBI:30413"/>
    </cofactor>
</comment>
<dbReference type="EMBL" id="BMGT01000003">
    <property type="protein sequence ID" value="GGG82274.1"/>
    <property type="molecule type" value="Genomic_DNA"/>
</dbReference>
<dbReference type="EC" id="1.11.1.-" evidence="1"/>
<evidence type="ECO:0000313" key="6">
    <source>
        <dbReference type="Proteomes" id="UP000647241"/>
    </source>
</evidence>
<evidence type="ECO:0000259" key="4">
    <source>
        <dbReference type="SMART" id="SM01060"/>
    </source>
</evidence>
<organism evidence="5 6">
    <name type="scientific">Edaphobacter dinghuensis</name>
    <dbReference type="NCBI Taxonomy" id="1560005"/>
    <lineage>
        <taxon>Bacteria</taxon>
        <taxon>Pseudomonadati</taxon>
        <taxon>Acidobacteriota</taxon>
        <taxon>Terriglobia</taxon>
        <taxon>Terriglobales</taxon>
        <taxon>Acidobacteriaceae</taxon>
        <taxon>Edaphobacter</taxon>
    </lineage>
</organism>
<feature type="binding site" description="axial binding residue" evidence="3">
    <location>
        <position position="303"/>
    </location>
    <ligand>
        <name>heme</name>
        <dbReference type="ChEBI" id="CHEBI:30413"/>
    </ligand>
    <ligandPart>
        <name>Fe</name>
        <dbReference type="ChEBI" id="CHEBI:18248"/>
    </ligandPart>
</feature>
<dbReference type="GO" id="GO:0042542">
    <property type="term" value="P:response to hydrogen peroxide"/>
    <property type="evidence" value="ECO:0007669"/>
    <property type="project" value="TreeGrafter"/>
</dbReference>
<reference evidence="5" key="2">
    <citation type="submission" date="2020-09" db="EMBL/GenBank/DDBJ databases">
        <authorList>
            <person name="Sun Q."/>
            <person name="Zhou Y."/>
        </authorList>
    </citation>
    <scope>NUCLEOTIDE SEQUENCE</scope>
    <source>
        <strain evidence="5">CGMCC 1.12997</strain>
    </source>
</reference>
<keyword evidence="6" id="KW-1185">Reference proteome</keyword>
<keyword evidence="1 3" id="KW-0349">Heme</keyword>
<evidence type="ECO:0000256" key="1">
    <source>
        <dbReference type="PIRNR" id="PIRNR000296"/>
    </source>
</evidence>
<dbReference type="CDD" id="cd08153">
    <property type="entry name" value="srpA_like"/>
    <property type="match status" value="1"/>
</dbReference>
<dbReference type="AlphaFoldDB" id="A0A917M7B4"/>
<keyword evidence="1 3" id="KW-0479">Metal-binding</keyword>
<dbReference type="RefSeq" id="WP_188554747.1">
    <property type="nucleotide sequence ID" value="NZ_BMGT01000003.1"/>
</dbReference>
<keyword evidence="1 3" id="KW-0408">Iron</keyword>
<keyword evidence="1 5" id="KW-0575">Peroxidase</keyword>
<name>A0A917M7B4_9BACT</name>
<dbReference type="PANTHER" id="PTHR11465:SF62">
    <property type="entry name" value="CATALASE T"/>
    <property type="match status" value="1"/>
</dbReference>
<accession>A0A917M7B4</accession>
<dbReference type="PANTHER" id="PTHR11465">
    <property type="entry name" value="CATALASE"/>
    <property type="match status" value="1"/>
</dbReference>
<dbReference type="SMART" id="SM01060">
    <property type="entry name" value="Catalase"/>
    <property type="match status" value="1"/>
</dbReference>
<dbReference type="InterPro" id="IPR018028">
    <property type="entry name" value="Catalase"/>
</dbReference>
<dbReference type="GO" id="GO:0020037">
    <property type="term" value="F:heme binding"/>
    <property type="evidence" value="ECO:0007669"/>
    <property type="project" value="InterPro"/>
</dbReference>
<comment type="caution">
    <text evidence="5">The sequence shown here is derived from an EMBL/GenBank/DDBJ whole genome shotgun (WGS) entry which is preliminary data.</text>
</comment>
<dbReference type="GO" id="GO:0005737">
    <property type="term" value="C:cytoplasm"/>
    <property type="evidence" value="ECO:0007669"/>
    <property type="project" value="TreeGrafter"/>
</dbReference>
<proteinExistence type="inferred from homology"/>
<dbReference type="PIRSF" id="PIRSF000296">
    <property type="entry name" value="SrpA"/>
    <property type="match status" value="1"/>
</dbReference>
<dbReference type="Gene3D" id="2.40.180.10">
    <property type="entry name" value="Catalase core domain"/>
    <property type="match status" value="1"/>
</dbReference>
<dbReference type="PROSITE" id="PS51402">
    <property type="entry name" value="CATALASE_3"/>
    <property type="match status" value="1"/>
</dbReference>
<dbReference type="Proteomes" id="UP000647241">
    <property type="component" value="Unassembled WGS sequence"/>
</dbReference>
<evidence type="ECO:0000256" key="3">
    <source>
        <dbReference type="PIRSR" id="PIRSR000296-2"/>
    </source>
</evidence>
<dbReference type="Gene3D" id="1.20.1280.120">
    <property type="match status" value="1"/>
</dbReference>
<dbReference type="PRINTS" id="PR00067">
    <property type="entry name" value="CATALASE"/>
</dbReference>
<comment type="function">
    <text evidence="1">Has an organic peroxide-dependent peroxidase activity.</text>
</comment>
<dbReference type="InterPro" id="IPR020835">
    <property type="entry name" value="Catalase_sf"/>
</dbReference>
<protein>
    <recommendedName>
        <fullName evidence="1">Catalase-related peroxidase</fullName>
        <ecNumber evidence="1">1.11.1.-</ecNumber>
    </recommendedName>
</protein>
<dbReference type="InterPro" id="IPR011614">
    <property type="entry name" value="Catalase_core"/>
</dbReference>
<sequence>MPLPSDERLIALSNDLLQQFETIFGQHPGFRPAHAKGTLLTGTFTPTPSATTLSRASHLTRSSTPVTVRFSNSTGLPLIPDNDPNASPRGIAIRFHLAEHSHTDIIGHSTDGFPTHTGQEFLEFLRAIAASASATSHPTPVEAYLGSHPAALAFVQAAKPNPSSFARESYFGVTAMRFINKDGASCYGRYRILPEAGNDFLDEAAAAKKTPNYLFDEIAERIAKGPIKFRILAQLADDGDVVDDATIHWPEDRTQLELGTITLTQPVADNAHEQKQIIFDPIPRVDGIEPSDDPLLELRAAVYLISGRRRRSAHEQ</sequence>
<feature type="domain" description="Catalase core" evidence="4">
    <location>
        <begin position="1"/>
        <end position="316"/>
    </location>
</feature>
<evidence type="ECO:0000256" key="2">
    <source>
        <dbReference type="PIRSR" id="PIRSR000296-1"/>
    </source>
</evidence>
<comment type="similarity">
    <text evidence="1">Belongs to the catalase family.</text>
</comment>
<dbReference type="GO" id="GO:0046872">
    <property type="term" value="F:metal ion binding"/>
    <property type="evidence" value="ECO:0007669"/>
    <property type="project" value="UniProtKB-KW"/>
</dbReference>
<reference evidence="5" key="1">
    <citation type="journal article" date="2014" name="Int. J. Syst. Evol. Microbiol.">
        <title>Complete genome sequence of Corynebacterium casei LMG S-19264T (=DSM 44701T), isolated from a smear-ripened cheese.</title>
        <authorList>
            <consortium name="US DOE Joint Genome Institute (JGI-PGF)"/>
            <person name="Walter F."/>
            <person name="Albersmeier A."/>
            <person name="Kalinowski J."/>
            <person name="Ruckert C."/>
        </authorList>
    </citation>
    <scope>NUCLEOTIDE SEQUENCE</scope>
    <source>
        <strain evidence="5">CGMCC 1.12997</strain>
    </source>
</reference>
<dbReference type="Pfam" id="PF00199">
    <property type="entry name" value="Catalase"/>
    <property type="match status" value="1"/>
</dbReference>